<name>A0A1X9MGT7_9BACI</name>
<keyword evidence="3" id="KW-1185">Reference proteome</keyword>
<dbReference type="STRING" id="199441.BkAM31D_23880"/>
<keyword evidence="1" id="KW-0812">Transmembrane</keyword>
<sequence>MVVNEKSRLQKVGSLFLHKVAGAGFSITILFIISFLITGRELYEFVETISHWSLWLLFFGYGVICSIVIDFLCSNVFKRDLKVLLYILAGYGCFLIFGLNYVTIIAGTVGALCALIFYGGLTLAERSKAFTYLCAFVLPILFLALIQFDFTEKKQWEAVQTDSSFHATFHYFNGRHHIPIAVEDGKTVQFQVKFTVENGASHGYHVRDEAGDLVGMTETSEDSQLINVEDPGIYHIVVTGRHLEGSVQVDWEIVEAFREGQNRHKHRAGTNSDK</sequence>
<accession>A0A1X9MGT7</accession>
<feature type="transmembrane region" description="Helical" evidence="1">
    <location>
        <begin position="52"/>
        <end position="72"/>
    </location>
</feature>
<dbReference type="AlphaFoldDB" id="A0A1X9MGT7"/>
<evidence type="ECO:0000256" key="1">
    <source>
        <dbReference type="SAM" id="Phobius"/>
    </source>
</evidence>
<feature type="transmembrane region" description="Helical" evidence="1">
    <location>
        <begin position="20"/>
        <end position="40"/>
    </location>
</feature>
<dbReference type="Proteomes" id="UP000193006">
    <property type="component" value="Chromosome"/>
</dbReference>
<gene>
    <name evidence="2" type="ORF">BkAM31D_23880</name>
</gene>
<reference evidence="2 3" key="1">
    <citation type="submission" date="2017-04" db="EMBL/GenBank/DDBJ databases">
        <title>Bacillus krulwichiae AM31D Genome sequencing and assembly.</title>
        <authorList>
            <person name="Krulwich T.A."/>
            <person name="Anastor L."/>
            <person name="Ehrlich R."/>
            <person name="Ehrlich G.D."/>
            <person name="Janto B."/>
        </authorList>
    </citation>
    <scope>NUCLEOTIDE SEQUENCE [LARGE SCALE GENOMIC DNA]</scope>
    <source>
        <strain evidence="2 3">AM31D</strain>
    </source>
</reference>
<keyword evidence="1" id="KW-1133">Transmembrane helix</keyword>
<feature type="transmembrane region" description="Helical" evidence="1">
    <location>
        <begin position="84"/>
        <end position="117"/>
    </location>
</feature>
<evidence type="ECO:0000313" key="2">
    <source>
        <dbReference type="EMBL" id="ARK32646.1"/>
    </source>
</evidence>
<keyword evidence="1" id="KW-0472">Membrane</keyword>
<dbReference type="RefSeq" id="WP_066154616.1">
    <property type="nucleotide sequence ID" value="NZ_CP020814.1"/>
</dbReference>
<evidence type="ECO:0000313" key="3">
    <source>
        <dbReference type="Proteomes" id="UP000193006"/>
    </source>
</evidence>
<feature type="transmembrane region" description="Helical" evidence="1">
    <location>
        <begin position="129"/>
        <end position="146"/>
    </location>
</feature>
<proteinExistence type="predicted"/>
<organism evidence="2 3">
    <name type="scientific">Halalkalibacter krulwichiae</name>
    <dbReference type="NCBI Taxonomy" id="199441"/>
    <lineage>
        <taxon>Bacteria</taxon>
        <taxon>Bacillati</taxon>
        <taxon>Bacillota</taxon>
        <taxon>Bacilli</taxon>
        <taxon>Bacillales</taxon>
        <taxon>Bacillaceae</taxon>
        <taxon>Halalkalibacter</taxon>
    </lineage>
</organism>
<dbReference type="EMBL" id="CP020814">
    <property type="protein sequence ID" value="ARK32646.1"/>
    <property type="molecule type" value="Genomic_DNA"/>
</dbReference>
<dbReference type="KEGG" id="bkw:BkAM31D_23880"/>
<protein>
    <submittedName>
        <fullName evidence="2">Uncharacterized protein</fullName>
    </submittedName>
</protein>